<comment type="caution">
    <text evidence="1">The sequence shown here is derived from an EMBL/GenBank/DDBJ whole genome shotgun (WGS) entry which is preliminary data.</text>
</comment>
<accession>A0AAV5WVJ9</accession>
<gene>
    <name evidence="1" type="ORF">PFISCL1PPCAC_27394</name>
</gene>
<evidence type="ECO:0000313" key="1">
    <source>
        <dbReference type="EMBL" id="GMT36097.1"/>
    </source>
</evidence>
<dbReference type="EMBL" id="BTSY01000007">
    <property type="protein sequence ID" value="GMT36097.1"/>
    <property type="molecule type" value="Genomic_DNA"/>
</dbReference>
<dbReference type="AlphaFoldDB" id="A0AAV5WVJ9"/>
<reference evidence="1" key="1">
    <citation type="submission" date="2023-10" db="EMBL/GenBank/DDBJ databases">
        <title>Genome assembly of Pristionchus species.</title>
        <authorList>
            <person name="Yoshida K."/>
            <person name="Sommer R.J."/>
        </authorList>
    </citation>
    <scope>NUCLEOTIDE SEQUENCE</scope>
    <source>
        <strain evidence="1">RS5133</strain>
    </source>
</reference>
<evidence type="ECO:0000313" key="2">
    <source>
        <dbReference type="Proteomes" id="UP001432322"/>
    </source>
</evidence>
<feature type="non-terminal residue" evidence="1">
    <location>
        <position position="1"/>
    </location>
</feature>
<sequence>FRLLLQSIRTLASGWSGRETSKFGSRVRGTSGSCMGTSGEQNAVHPCPSHFTRDHCTRGGRLCRSMDSLGPSLC</sequence>
<dbReference type="Proteomes" id="UP001432322">
    <property type="component" value="Unassembled WGS sequence"/>
</dbReference>
<proteinExistence type="predicted"/>
<keyword evidence="2" id="KW-1185">Reference proteome</keyword>
<organism evidence="1 2">
    <name type="scientific">Pristionchus fissidentatus</name>
    <dbReference type="NCBI Taxonomy" id="1538716"/>
    <lineage>
        <taxon>Eukaryota</taxon>
        <taxon>Metazoa</taxon>
        <taxon>Ecdysozoa</taxon>
        <taxon>Nematoda</taxon>
        <taxon>Chromadorea</taxon>
        <taxon>Rhabditida</taxon>
        <taxon>Rhabditina</taxon>
        <taxon>Diplogasteromorpha</taxon>
        <taxon>Diplogasteroidea</taxon>
        <taxon>Neodiplogasteridae</taxon>
        <taxon>Pristionchus</taxon>
    </lineage>
</organism>
<feature type="non-terminal residue" evidence="1">
    <location>
        <position position="74"/>
    </location>
</feature>
<name>A0AAV5WVJ9_9BILA</name>
<protein>
    <submittedName>
        <fullName evidence="1">Uncharacterized protein</fullName>
    </submittedName>
</protein>